<dbReference type="InterPro" id="IPR013766">
    <property type="entry name" value="Thioredoxin_domain"/>
</dbReference>
<dbReference type="InterPro" id="IPR036249">
    <property type="entry name" value="Thioredoxin-like_sf"/>
</dbReference>
<accession>A0A7K1KMZ0</accession>
<name>A0A7K1KMZ0_9BACT</name>
<dbReference type="RefSeq" id="WP_155933627.1">
    <property type="nucleotide sequence ID" value="NZ_WODC01000004.1"/>
</dbReference>
<dbReference type="Pfam" id="PF00085">
    <property type="entry name" value="Thioredoxin"/>
    <property type="match status" value="1"/>
</dbReference>
<evidence type="ECO:0000313" key="2">
    <source>
        <dbReference type="EMBL" id="MUM77456.1"/>
    </source>
</evidence>
<proteinExistence type="predicted"/>
<dbReference type="Gene3D" id="3.40.30.10">
    <property type="entry name" value="Glutaredoxin"/>
    <property type="match status" value="1"/>
</dbReference>
<dbReference type="PROSITE" id="PS51352">
    <property type="entry name" value="THIOREDOXIN_2"/>
    <property type="match status" value="1"/>
</dbReference>
<dbReference type="CDD" id="cd02947">
    <property type="entry name" value="TRX_family"/>
    <property type="match status" value="1"/>
</dbReference>
<feature type="domain" description="Thioredoxin" evidence="1">
    <location>
        <begin position="39"/>
        <end position="162"/>
    </location>
</feature>
<keyword evidence="3" id="KW-1185">Reference proteome</keyword>
<sequence>MKKPFLLAGLLVLTVVASVVAYVLVPSPKDITSGEPARTMTTAQAEAAEDPALSAEVAELLSGRPQTTPVPGLATMVDIGAHSCIPCKMMAPILKDVAAEVEGRAAIVFIDVWHYNDEAKKYGIRVIPTQIFYDAQGKERYRHEGFMSKADIMVKLVELGMPGE</sequence>
<dbReference type="Proteomes" id="UP000461162">
    <property type="component" value="Unassembled WGS sequence"/>
</dbReference>
<gene>
    <name evidence="2" type="ORF">GKC30_07425</name>
</gene>
<dbReference type="EMBL" id="WODC01000004">
    <property type="protein sequence ID" value="MUM77456.1"/>
    <property type="molecule type" value="Genomic_DNA"/>
</dbReference>
<dbReference type="GO" id="GO:0045454">
    <property type="term" value="P:cell redox homeostasis"/>
    <property type="evidence" value="ECO:0007669"/>
    <property type="project" value="TreeGrafter"/>
</dbReference>
<organism evidence="2 3">
    <name type="scientific">Pseudodesulfovibrio alkaliphilus</name>
    <dbReference type="NCBI Taxonomy" id="2661613"/>
    <lineage>
        <taxon>Bacteria</taxon>
        <taxon>Pseudomonadati</taxon>
        <taxon>Thermodesulfobacteriota</taxon>
        <taxon>Desulfovibrionia</taxon>
        <taxon>Desulfovibrionales</taxon>
        <taxon>Desulfovibrionaceae</taxon>
    </lineage>
</organism>
<reference evidence="2 3" key="1">
    <citation type="submission" date="2019-11" db="EMBL/GenBank/DDBJ databases">
        <title>Pseudodesulfovibrio alkaliphilus, sp. nov., an alkaliphilic sulfate-reducing bacteria from mud volcano of Taman peninsula, Russia.</title>
        <authorList>
            <person name="Frolova A."/>
            <person name="Merkel A.Y."/>
            <person name="Slobodkin A.I."/>
        </authorList>
    </citation>
    <scope>NUCLEOTIDE SEQUENCE [LARGE SCALE GENOMIC DNA]</scope>
    <source>
        <strain evidence="2 3">F-1</strain>
    </source>
</reference>
<comment type="caution">
    <text evidence="2">The sequence shown here is derived from an EMBL/GenBank/DDBJ whole genome shotgun (WGS) entry which is preliminary data.</text>
</comment>
<dbReference type="AlphaFoldDB" id="A0A7K1KMZ0"/>
<dbReference type="GO" id="GO:0005829">
    <property type="term" value="C:cytosol"/>
    <property type="evidence" value="ECO:0007669"/>
    <property type="project" value="TreeGrafter"/>
</dbReference>
<evidence type="ECO:0000259" key="1">
    <source>
        <dbReference type="PROSITE" id="PS51352"/>
    </source>
</evidence>
<dbReference type="PANTHER" id="PTHR45663">
    <property type="entry name" value="GEO12009P1"/>
    <property type="match status" value="1"/>
</dbReference>
<evidence type="ECO:0000313" key="3">
    <source>
        <dbReference type="Proteomes" id="UP000461162"/>
    </source>
</evidence>
<protein>
    <submittedName>
        <fullName evidence="2">Thioredoxin fold domain-containing protein</fullName>
    </submittedName>
</protein>
<dbReference type="PANTHER" id="PTHR45663:SF11">
    <property type="entry name" value="GEO12009P1"/>
    <property type="match status" value="1"/>
</dbReference>
<dbReference type="SUPFAM" id="SSF52833">
    <property type="entry name" value="Thioredoxin-like"/>
    <property type="match status" value="1"/>
</dbReference>
<dbReference type="GO" id="GO:0015035">
    <property type="term" value="F:protein-disulfide reductase activity"/>
    <property type="evidence" value="ECO:0007669"/>
    <property type="project" value="TreeGrafter"/>
</dbReference>